<feature type="domain" description="Epoxide hydrolase N-terminal" evidence="4">
    <location>
        <begin position="15"/>
        <end position="128"/>
    </location>
</feature>
<sequence>MADYAQVPSTAKVQPKPYKVEIDANDIQSMKHLLAHSRIGPATYENQQKDRRFGMNRDWLIEAKKHWEGAYDWRRCEQKINSFPNFTIPITDDQGSDFTIHFIALFSKNPNAIPLAFFHGWPGSILEFLDMLSVIKKQYPDPADLPYHIIVPSLPGYAFSSSPPVDRDFKAEHMAPVMDALMQALGFGDGYIAQGGDLGSFIARQLGVESGACKAFHINLYTLPPPSNADSLHISDLEKKGLERGKAFRDSGSAYAMEHGTRTATIGLTLSSSPLALLSWIGEKFLEWTDEDPSVDEILDSVSLYWLTDTYARCIYPYRSLFGSQAPSGQNPRFRQPSKKPQGYSYFPKEISPTPISWVKETGNFAFTNSHEKGGHFAAMEKPEELWGDVENFVKEAWGKEKGGSKM</sequence>
<dbReference type="GeneID" id="25362567"/>
<organism evidence="5 6">
    <name type="scientific">Aureobasidium subglaciale (strain EXF-2481)</name>
    <name type="common">Aureobasidium pullulans var. subglaciale</name>
    <dbReference type="NCBI Taxonomy" id="1043005"/>
    <lineage>
        <taxon>Eukaryota</taxon>
        <taxon>Fungi</taxon>
        <taxon>Dikarya</taxon>
        <taxon>Ascomycota</taxon>
        <taxon>Pezizomycotina</taxon>
        <taxon>Dothideomycetes</taxon>
        <taxon>Dothideomycetidae</taxon>
        <taxon>Dothideales</taxon>
        <taxon>Saccotheciaceae</taxon>
        <taxon>Aureobasidium</taxon>
    </lineage>
</organism>
<dbReference type="Pfam" id="PF06441">
    <property type="entry name" value="EHN"/>
    <property type="match status" value="1"/>
</dbReference>
<dbReference type="SUPFAM" id="SSF53474">
    <property type="entry name" value="alpha/beta-Hydrolases"/>
    <property type="match status" value="1"/>
</dbReference>
<feature type="active site" description="Proton acceptor" evidence="3">
    <location>
        <position position="376"/>
    </location>
</feature>
<dbReference type="InParanoid" id="A0A074YKJ1"/>
<evidence type="ECO:0000313" key="6">
    <source>
        <dbReference type="Proteomes" id="UP000030641"/>
    </source>
</evidence>
<dbReference type="STRING" id="1043005.A0A074YKJ1"/>
<dbReference type="EMBL" id="KL584752">
    <property type="protein sequence ID" value="KEQ98185.1"/>
    <property type="molecule type" value="Genomic_DNA"/>
</dbReference>
<dbReference type="GO" id="GO:0004301">
    <property type="term" value="F:epoxide hydrolase activity"/>
    <property type="evidence" value="ECO:0007669"/>
    <property type="project" value="TreeGrafter"/>
</dbReference>
<evidence type="ECO:0000259" key="4">
    <source>
        <dbReference type="Pfam" id="PF06441"/>
    </source>
</evidence>
<feature type="active site" description="Proton donor" evidence="3">
    <location>
        <position position="318"/>
    </location>
</feature>
<feature type="active site" description="Nucleophile" evidence="3">
    <location>
        <position position="197"/>
    </location>
</feature>
<protein>
    <recommendedName>
        <fullName evidence="4">Epoxide hydrolase N-terminal domain-containing protein</fullName>
    </recommendedName>
</protein>
<dbReference type="Proteomes" id="UP000030641">
    <property type="component" value="Unassembled WGS sequence"/>
</dbReference>
<dbReference type="PIRSF" id="PIRSF001112">
    <property type="entry name" value="Epoxide_hydrolase"/>
    <property type="match status" value="1"/>
</dbReference>
<dbReference type="RefSeq" id="XP_013346606.1">
    <property type="nucleotide sequence ID" value="XM_013491152.1"/>
</dbReference>
<dbReference type="HOGENOM" id="CLU_019414_0_0_1"/>
<evidence type="ECO:0000256" key="3">
    <source>
        <dbReference type="PIRSR" id="PIRSR001112-1"/>
    </source>
</evidence>
<comment type="similarity">
    <text evidence="1">Belongs to the peptidase S33 family.</text>
</comment>
<gene>
    <name evidence="5" type="ORF">AUEXF2481DRAFT_2157</name>
</gene>
<evidence type="ECO:0000256" key="1">
    <source>
        <dbReference type="ARBA" id="ARBA00010088"/>
    </source>
</evidence>
<dbReference type="InterPro" id="IPR010497">
    <property type="entry name" value="Epoxide_hydro_N"/>
</dbReference>
<dbReference type="PRINTS" id="PR00412">
    <property type="entry name" value="EPOXHYDRLASE"/>
</dbReference>
<dbReference type="PANTHER" id="PTHR21661">
    <property type="entry name" value="EPOXIDE HYDROLASE 1-RELATED"/>
    <property type="match status" value="1"/>
</dbReference>
<dbReference type="Gene3D" id="3.40.50.1820">
    <property type="entry name" value="alpha/beta hydrolase"/>
    <property type="match status" value="1"/>
</dbReference>
<proteinExistence type="inferred from homology"/>
<dbReference type="OrthoDB" id="7130006at2759"/>
<dbReference type="PANTHER" id="PTHR21661:SF39">
    <property type="entry name" value="HYDROLASE, PUTATIVE (AFU_ORTHOLOGUE AFUA_3G08960)-RELATED"/>
    <property type="match status" value="1"/>
</dbReference>
<dbReference type="AlphaFoldDB" id="A0A074YKJ1"/>
<name>A0A074YKJ1_AURSE</name>
<keyword evidence="6" id="KW-1185">Reference proteome</keyword>
<reference evidence="5 6" key="1">
    <citation type="journal article" date="2014" name="BMC Genomics">
        <title>Genome sequencing of four Aureobasidium pullulans varieties: biotechnological potential, stress tolerance, and description of new species.</title>
        <authorList>
            <person name="Gostin Ar C."/>
            <person name="Ohm R.A."/>
            <person name="Kogej T."/>
            <person name="Sonjak S."/>
            <person name="Turk M."/>
            <person name="Zajc J."/>
            <person name="Zalar P."/>
            <person name="Grube M."/>
            <person name="Sun H."/>
            <person name="Han J."/>
            <person name="Sharma A."/>
            <person name="Chiniquy J."/>
            <person name="Ngan C.Y."/>
            <person name="Lipzen A."/>
            <person name="Barry K."/>
            <person name="Grigoriev I.V."/>
            <person name="Gunde-Cimerman N."/>
        </authorList>
    </citation>
    <scope>NUCLEOTIDE SEQUENCE [LARGE SCALE GENOMIC DNA]</scope>
    <source>
        <strain evidence="5 6">EXF-2481</strain>
    </source>
</reference>
<accession>A0A074YKJ1</accession>
<keyword evidence="2" id="KW-0378">Hydrolase</keyword>
<dbReference type="OMA" id="MEMPSML"/>
<dbReference type="InterPro" id="IPR016292">
    <property type="entry name" value="Epoxide_hydrolase"/>
</dbReference>
<dbReference type="InterPro" id="IPR000639">
    <property type="entry name" value="Epox_hydrolase-like"/>
</dbReference>
<evidence type="ECO:0000313" key="5">
    <source>
        <dbReference type="EMBL" id="KEQ98185.1"/>
    </source>
</evidence>
<dbReference type="GO" id="GO:0097176">
    <property type="term" value="P:epoxide metabolic process"/>
    <property type="evidence" value="ECO:0007669"/>
    <property type="project" value="TreeGrafter"/>
</dbReference>
<evidence type="ECO:0000256" key="2">
    <source>
        <dbReference type="ARBA" id="ARBA00022801"/>
    </source>
</evidence>
<dbReference type="InterPro" id="IPR029058">
    <property type="entry name" value="AB_hydrolase_fold"/>
</dbReference>